<dbReference type="GO" id="GO:0009523">
    <property type="term" value="C:photosystem II"/>
    <property type="evidence" value="ECO:0007669"/>
    <property type="project" value="UniProtKB-KW"/>
</dbReference>
<dbReference type="InterPro" id="IPR036291">
    <property type="entry name" value="NAD(P)-bd_dom_sf"/>
</dbReference>
<evidence type="ECO:0000256" key="1">
    <source>
        <dbReference type="ARBA" id="ARBA00022531"/>
    </source>
</evidence>
<dbReference type="AlphaFoldDB" id="A0A835I689"/>
<comment type="caution">
    <text evidence="3">The sequence shown here is derived from an EMBL/GenBank/DDBJ whole genome shotgun (WGS) entry which is preliminary data.</text>
</comment>
<dbReference type="PANTHER" id="PTHR47128:SF2">
    <property type="entry name" value="PROTEIN HIGH CHLOROPHYLL FLUORESCENCE PHENOTYPE 244, CHLOROPLASTIC"/>
    <property type="match status" value="1"/>
</dbReference>
<evidence type="ECO:0000313" key="3">
    <source>
        <dbReference type="EMBL" id="KAF9609988.1"/>
    </source>
</evidence>
<protein>
    <recommendedName>
        <fullName evidence="5">NmrA-like domain-containing protein</fullName>
    </recommendedName>
</protein>
<proteinExistence type="predicted"/>
<evidence type="ECO:0000313" key="4">
    <source>
        <dbReference type="Proteomes" id="UP000631114"/>
    </source>
</evidence>
<keyword evidence="4" id="KW-1185">Reference proteome</keyword>
<name>A0A835I689_9MAGN</name>
<sequence>MMERRRFLFSYVYVGRLGRKSCSNTMCKGNGNSKVCILFYPQLRQASEVPLMEIKYCTEKFIQDSGLNYIIIRLCGFMQGLIGQYAVPILEEKSVWGTDAPTRIAYMDTQVNGCPLGCIKFS</sequence>
<dbReference type="InterPro" id="IPR044256">
    <property type="entry name" value="HCF244-like"/>
</dbReference>
<reference evidence="3 4" key="1">
    <citation type="submission" date="2020-10" db="EMBL/GenBank/DDBJ databases">
        <title>The Coptis chinensis genome and diversification of protoberbering-type alkaloids.</title>
        <authorList>
            <person name="Wang B."/>
            <person name="Shu S."/>
            <person name="Song C."/>
            <person name="Liu Y."/>
        </authorList>
    </citation>
    <scope>NUCLEOTIDE SEQUENCE [LARGE SCALE GENOMIC DNA]</scope>
    <source>
        <strain evidence="3">HL-2020</strain>
        <tissue evidence="3">Leaf</tissue>
    </source>
</reference>
<evidence type="ECO:0000256" key="2">
    <source>
        <dbReference type="ARBA" id="ARBA00023276"/>
    </source>
</evidence>
<accession>A0A835I689</accession>
<dbReference type="SUPFAM" id="SSF51735">
    <property type="entry name" value="NAD(P)-binding Rossmann-fold domains"/>
    <property type="match status" value="1"/>
</dbReference>
<dbReference type="PANTHER" id="PTHR47128">
    <property type="match status" value="1"/>
</dbReference>
<dbReference type="EMBL" id="JADFTS010000004">
    <property type="protein sequence ID" value="KAF9609988.1"/>
    <property type="molecule type" value="Genomic_DNA"/>
</dbReference>
<gene>
    <name evidence="3" type="ORF">IFM89_019552</name>
</gene>
<dbReference type="Gene3D" id="3.90.25.10">
    <property type="entry name" value="UDP-galactose 4-epimerase, domain 1"/>
    <property type="match status" value="1"/>
</dbReference>
<organism evidence="3 4">
    <name type="scientific">Coptis chinensis</name>
    <dbReference type="NCBI Taxonomy" id="261450"/>
    <lineage>
        <taxon>Eukaryota</taxon>
        <taxon>Viridiplantae</taxon>
        <taxon>Streptophyta</taxon>
        <taxon>Embryophyta</taxon>
        <taxon>Tracheophyta</taxon>
        <taxon>Spermatophyta</taxon>
        <taxon>Magnoliopsida</taxon>
        <taxon>Ranunculales</taxon>
        <taxon>Ranunculaceae</taxon>
        <taxon>Coptidoideae</taxon>
        <taxon>Coptis</taxon>
    </lineage>
</organism>
<dbReference type="Proteomes" id="UP000631114">
    <property type="component" value="Unassembled WGS sequence"/>
</dbReference>
<keyword evidence="2" id="KW-0604">Photosystem II</keyword>
<keyword evidence="1" id="KW-0602">Photosynthesis</keyword>
<evidence type="ECO:0008006" key="5">
    <source>
        <dbReference type="Google" id="ProtNLM"/>
    </source>
</evidence>
<dbReference type="Gene3D" id="3.40.50.720">
    <property type="entry name" value="NAD(P)-binding Rossmann-like Domain"/>
    <property type="match status" value="1"/>
</dbReference>
<dbReference type="OrthoDB" id="419598at2759"/>
<dbReference type="GO" id="GO:0015979">
    <property type="term" value="P:photosynthesis"/>
    <property type="evidence" value="ECO:0007669"/>
    <property type="project" value="UniProtKB-KW"/>
</dbReference>